<comment type="caution">
    <text evidence="2">The sequence shown here is derived from an EMBL/GenBank/DDBJ whole genome shotgun (WGS) entry which is preliminary data.</text>
</comment>
<organism evidence="2 3">
    <name type="scientific">Candidatus Jorgensenbacteria bacterium CG10_big_fil_rev_8_21_14_0_10_54_38</name>
    <dbReference type="NCBI Taxonomy" id="1974593"/>
    <lineage>
        <taxon>Bacteria</taxon>
        <taxon>Candidatus Joergenseniibacteriota</taxon>
    </lineage>
</organism>
<proteinExistence type="predicted"/>
<feature type="compositionally biased region" description="Low complexity" evidence="1">
    <location>
        <begin position="222"/>
        <end position="241"/>
    </location>
</feature>
<gene>
    <name evidence="2" type="ORF">COU12_00440</name>
</gene>
<dbReference type="EMBL" id="PFBE01000008">
    <property type="protein sequence ID" value="PIT91917.1"/>
    <property type="molecule type" value="Genomic_DNA"/>
</dbReference>
<reference evidence="3" key="1">
    <citation type="submission" date="2017-09" db="EMBL/GenBank/DDBJ databases">
        <title>Depth-based differentiation of microbial function through sediment-hosted aquifers and enrichment of novel symbionts in the deep terrestrial subsurface.</title>
        <authorList>
            <person name="Probst A.J."/>
            <person name="Ladd B."/>
            <person name="Jarett J.K."/>
            <person name="Geller-Mcgrath D.E."/>
            <person name="Sieber C.M.K."/>
            <person name="Emerson J.B."/>
            <person name="Anantharaman K."/>
            <person name="Thomas B.C."/>
            <person name="Malmstrom R."/>
            <person name="Stieglmeier M."/>
            <person name="Klingl A."/>
            <person name="Woyke T."/>
            <person name="Ryan C.M."/>
            <person name="Banfield J.F."/>
        </authorList>
    </citation>
    <scope>NUCLEOTIDE SEQUENCE [LARGE SCALE GENOMIC DNA]</scope>
</reference>
<dbReference type="Proteomes" id="UP000229530">
    <property type="component" value="Unassembled WGS sequence"/>
</dbReference>
<name>A0A2M6WGN0_9BACT</name>
<feature type="compositionally biased region" description="Pro residues" evidence="1">
    <location>
        <begin position="259"/>
        <end position="273"/>
    </location>
</feature>
<feature type="compositionally biased region" description="Basic and acidic residues" evidence="1">
    <location>
        <begin position="1"/>
        <end position="14"/>
    </location>
</feature>
<evidence type="ECO:0000256" key="1">
    <source>
        <dbReference type="SAM" id="MobiDB-lite"/>
    </source>
</evidence>
<accession>A0A2M6WGN0</accession>
<evidence type="ECO:0000313" key="2">
    <source>
        <dbReference type="EMBL" id="PIT91917.1"/>
    </source>
</evidence>
<feature type="compositionally biased region" description="Low complexity" evidence="1">
    <location>
        <begin position="248"/>
        <end position="258"/>
    </location>
</feature>
<feature type="region of interest" description="Disordered" evidence="1">
    <location>
        <begin position="173"/>
        <end position="288"/>
    </location>
</feature>
<sequence length="288" mass="28638">MIPPEELKKMEEGKQQFSQSINQAPPQVIECISGLVGADRLEKFKSGAVMPSRDIGDKIGGCFRQVMSQGGPGGPGEGGMVPPAGQTGPGGCKTAEECQSYCTSNPDACKNLAPVGSGGAGQFQPGPGAVNPGGQMTPQQAGPGGCKTPEECQSYCMSNPEACKNLAPGGPGGAGTGVPGQPMGPGVPGQPMGPGVPGKPGMPDGQMQPPPMQPGAPGGGMAPPSGMMPQEGGMMPPSGSGPIPPQQPQQQPQQFQQPPSSPPPEGGTPPPPSAGGSLFKTIKSFLGL</sequence>
<evidence type="ECO:0000313" key="3">
    <source>
        <dbReference type="Proteomes" id="UP000229530"/>
    </source>
</evidence>
<dbReference type="AlphaFoldDB" id="A0A2M6WGN0"/>
<feature type="region of interest" description="Disordered" evidence="1">
    <location>
        <begin position="1"/>
        <end position="22"/>
    </location>
</feature>
<protein>
    <submittedName>
        <fullName evidence="2">Uncharacterized protein</fullName>
    </submittedName>
</protein>